<dbReference type="PROSITE" id="PS00211">
    <property type="entry name" value="ABC_TRANSPORTER_1"/>
    <property type="match status" value="1"/>
</dbReference>
<sequence length="249" mass="27311">MAPLLDVDGLTKRFGALVANDGVSLSVADGEVRGIIGPNGSGKSTFFNTLTGFYRSDGGTVTFDGTDISGWKPYRIAQQGLARTFQIVSPFEDLTVRENLLAVHTPGLRVTKEKGKRADEVLEFLEIDHIADNEASEMSGGQQKLLELARVLMLDPKCILLDEPTAGVNPALQDRILDRLEEMNERGTTFVIVEHDMSLIQRFADSVTVFDQGQVIAEGDFDEVTRETRVREAYLGTDADAETTEDLLT</sequence>
<dbReference type="Gene3D" id="3.40.50.300">
    <property type="entry name" value="P-loop containing nucleotide triphosphate hydrolases"/>
    <property type="match status" value="1"/>
</dbReference>
<keyword evidence="3 5" id="KW-0067">ATP-binding</keyword>
<dbReference type="GO" id="GO:0016887">
    <property type="term" value="F:ATP hydrolysis activity"/>
    <property type="evidence" value="ECO:0007669"/>
    <property type="project" value="InterPro"/>
</dbReference>
<dbReference type="PANTHER" id="PTHR45772">
    <property type="entry name" value="CONSERVED COMPONENT OF ABC TRANSPORTER FOR NATURAL AMINO ACIDS-RELATED"/>
    <property type="match status" value="1"/>
</dbReference>
<dbReference type="InterPro" id="IPR051120">
    <property type="entry name" value="ABC_AA/LPS_Transport"/>
</dbReference>
<dbReference type="AlphaFoldDB" id="A0A9E7UAX6"/>
<evidence type="ECO:0000259" key="4">
    <source>
        <dbReference type="PROSITE" id="PS50893"/>
    </source>
</evidence>
<dbReference type="SUPFAM" id="SSF52540">
    <property type="entry name" value="P-loop containing nucleoside triphosphate hydrolases"/>
    <property type="match status" value="1"/>
</dbReference>
<name>A0A9E7UAX6_9EURY</name>
<evidence type="ECO:0000256" key="1">
    <source>
        <dbReference type="ARBA" id="ARBA00022448"/>
    </source>
</evidence>
<dbReference type="InterPro" id="IPR003593">
    <property type="entry name" value="AAA+_ATPase"/>
</dbReference>
<dbReference type="PROSITE" id="PS50893">
    <property type="entry name" value="ABC_TRANSPORTER_2"/>
    <property type="match status" value="1"/>
</dbReference>
<keyword evidence="2" id="KW-0547">Nucleotide-binding</keyword>
<dbReference type="Proteomes" id="UP001057580">
    <property type="component" value="Chromosome"/>
</dbReference>
<gene>
    <name evidence="5" type="ORF">N0B31_20545</name>
</gene>
<protein>
    <submittedName>
        <fullName evidence="5">ABC transporter ATP-binding protein</fullName>
    </submittedName>
</protein>
<dbReference type="KEGG" id="ssai:N0B31_20545"/>
<evidence type="ECO:0000256" key="3">
    <source>
        <dbReference type="ARBA" id="ARBA00022840"/>
    </source>
</evidence>
<keyword evidence="1" id="KW-0813">Transport</keyword>
<proteinExistence type="predicted"/>
<evidence type="ECO:0000256" key="2">
    <source>
        <dbReference type="ARBA" id="ARBA00022741"/>
    </source>
</evidence>
<feature type="domain" description="ABC transporter" evidence="4">
    <location>
        <begin position="5"/>
        <end position="237"/>
    </location>
</feature>
<dbReference type="CDD" id="cd03219">
    <property type="entry name" value="ABC_Mj1267_LivG_branched"/>
    <property type="match status" value="1"/>
</dbReference>
<dbReference type="SMART" id="SM00382">
    <property type="entry name" value="AAA"/>
    <property type="match status" value="1"/>
</dbReference>
<dbReference type="InterPro" id="IPR027417">
    <property type="entry name" value="P-loop_NTPase"/>
</dbReference>
<dbReference type="GeneID" id="74944865"/>
<dbReference type="InterPro" id="IPR032823">
    <property type="entry name" value="BCA_ABC_TP_C"/>
</dbReference>
<dbReference type="Pfam" id="PF12399">
    <property type="entry name" value="BCA_ABC_TP_C"/>
    <property type="match status" value="1"/>
</dbReference>
<dbReference type="GO" id="GO:0005886">
    <property type="term" value="C:plasma membrane"/>
    <property type="evidence" value="ECO:0007669"/>
    <property type="project" value="TreeGrafter"/>
</dbReference>
<dbReference type="EMBL" id="CP104003">
    <property type="protein sequence ID" value="UWM54497.1"/>
    <property type="molecule type" value="Genomic_DNA"/>
</dbReference>
<evidence type="ECO:0000313" key="5">
    <source>
        <dbReference type="EMBL" id="UWM54497.1"/>
    </source>
</evidence>
<accession>A0A9E7UAX6</accession>
<dbReference type="InterPro" id="IPR017871">
    <property type="entry name" value="ABC_transporter-like_CS"/>
</dbReference>
<evidence type="ECO:0000313" key="6">
    <source>
        <dbReference type="Proteomes" id="UP001057580"/>
    </source>
</evidence>
<dbReference type="RefSeq" id="WP_260593517.1">
    <property type="nucleotide sequence ID" value="NZ_CP104003.1"/>
</dbReference>
<dbReference type="PANTHER" id="PTHR45772:SF9">
    <property type="entry name" value="CONSERVED COMPONENT OF ABC TRANSPORTER FOR NATURAL AMINO ACIDS"/>
    <property type="match status" value="1"/>
</dbReference>
<dbReference type="Pfam" id="PF00005">
    <property type="entry name" value="ABC_tran"/>
    <property type="match status" value="1"/>
</dbReference>
<reference evidence="5" key="1">
    <citation type="submission" date="2022-09" db="EMBL/GenBank/DDBJ databases">
        <title>Diverse halophilic archaea isolated from saline environments.</title>
        <authorList>
            <person name="Cui H.-L."/>
        </authorList>
    </citation>
    <scope>NUCLEOTIDE SEQUENCE</scope>
    <source>
        <strain evidence="5">ZS-35-S2</strain>
    </source>
</reference>
<dbReference type="InterPro" id="IPR003439">
    <property type="entry name" value="ABC_transporter-like_ATP-bd"/>
</dbReference>
<dbReference type="GO" id="GO:0005524">
    <property type="term" value="F:ATP binding"/>
    <property type="evidence" value="ECO:0007669"/>
    <property type="project" value="UniProtKB-KW"/>
</dbReference>
<keyword evidence="6" id="KW-1185">Reference proteome</keyword>
<organism evidence="5 6">
    <name type="scientific">Salinirubellus salinus</name>
    <dbReference type="NCBI Taxonomy" id="1364945"/>
    <lineage>
        <taxon>Archaea</taxon>
        <taxon>Methanobacteriati</taxon>
        <taxon>Methanobacteriota</taxon>
        <taxon>Stenosarchaea group</taxon>
        <taxon>Halobacteria</taxon>
        <taxon>Halobacteriales</taxon>
        <taxon>Natronomonadaceae</taxon>
        <taxon>Salinirubellus</taxon>
    </lineage>
</organism>